<evidence type="ECO:0000259" key="1">
    <source>
        <dbReference type="Pfam" id="PF00814"/>
    </source>
</evidence>
<dbReference type="PANTHER" id="PTHR11735">
    <property type="entry name" value="TRNA N6-ADENOSINE THREONYLCARBAMOYLTRANSFERASE"/>
    <property type="match status" value="1"/>
</dbReference>
<comment type="caution">
    <text evidence="2">The sequence shown here is derived from an EMBL/GenBank/DDBJ whole genome shotgun (WGS) entry which is preliminary data.</text>
</comment>
<dbReference type="SUPFAM" id="SSF53067">
    <property type="entry name" value="Actin-like ATPase domain"/>
    <property type="match status" value="2"/>
</dbReference>
<organism evidence="2 3">
    <name type="scientific">Candidatus Caccoplasma intestinavium</name>
    <dbReference type="NCBI Taxonomy" id="2840716"/>
    <lineage>
        <taxon>Bacteria</taxon>
        <taxon>Pseudomonadati</taxon>
        <taxon>Bacteroidota</taxon>
        <taxon>Bacteroidia</taxon>
        <taxon>Bacteroidales</taxon>
        <taxon>Bacteroidaceae</taxon>
        <taxon>Bacteroidaceae incertae sedis</taxon>
        <taxon>Candidatus Caccoplasma</taxon>
    </lineage>
</organism>
<proteinExistence type="predicted"/>
<dbReference type="CDD" id="cd24032">
    <property type="entry name" value="ASKHA_NBD_TsaB"/>
    <property type="match status" value="1"/>
</dbReference>
<dbReference type="Pfam" id="PF00814">
    <property type="entry name" value="TsaD"/>
    <property type="match status" value="1"/>
</dbReference>
<dbReference type="NCBIfam" id="TIGR03725">
    <property type="entry name" value="T6A_YeaZ"/>
    <property type="match status" value="1"/>
</dbReference>
<reference evidence="2" key="1">
    <citation type="submission" date="2020-10" db="EMBL/GenBank/DDBJ databases">
        <authorList>
            <person name="Gilroy R."/>
        </authorList>
    </citation>
    <scope>NUCLEOTIDE SEQUENCE</scope>
    <source>
        <strain evidence="2">21143</strain>
    </source>
</reference>
<dbReference type="Gene3D" id="3.30.420.40">
    <property type="match status" value="2"/>
</dbReference>
<evidence type="ECO:0000313" key="2">
    <source>
        <dbReference type="EMBL" id="HIT39627.1"/>
    </source>
</evidence>
<dbReference type="InterPro" id="IPR043129">
    <property type="entry name" value="ATPase_NBD"/>
</dbReference>
<dbReference type="AlphaFoldDB" id="A0A9D1KEN7"/>
<protein>
    <submittedName>
        <fullName evidence="2">tRNA (Adenosine(37)-N6)-threonylcarbamoyltransferase complex dimerization subunit type 1 TsaB</fullName>
    </submittedName>
</protein>
<dbReference type="GO" id="GO:0002949">
    <property type="term" value="P:tRNA threonylcarbamoyladenosine modification"/>
    <property type="evidence" value="ECO:0007669"/>
    <property type="project" value="InterPro"/>
</dbReference>
<gene>
    <name evidence="2" type="primary">tsaB</name>
    <name evidence="2" type="ORF">IAD06_06280</name>
</gene>
<reference evidence="2" key="2">
    <citation type="journal article" date="2021" name="PeerJ">
        <title>Extensive microbial diversity within the chicken gut microbiome revealed by metagenomics and culture.</title>
        <authorList>
            <person name="Gilroy R."/>
            <person name="Ravi A."/>
            <person name="Getino M."/>
            <person name="Pursley I."/>
            <person name="Horton D.L."/>
            <person name="Alikhan N.F."/>
            <person name="Baker D."/>
            <person name="Gharbi K."/>
            <person name="Hall N."/>
            <person name="Watson M."/>
            <person name="Adriaenssens E.M."/>
            <person name="Foster-Nyarko E."/>
            <person name="Jarju S."/>
            <person name="Secka A."/>
            <person name="Antonio M."/>
            <person name="Oren A."/>
            <person name="Chaudhuri R.R."/>
            <person name="La Ragione R."/>
            <person name="Hildebrand F."/>
            <person name="Pallen M.J."/>
        </authorList>
    </citation>
    <scope>NUCLEOTIDE SEQUENCE</scope>
    <source>
        <strain evidence="2">21143</strain>
    </source>
</reference>
<dbReference type="Proteomes" id="UP000886722">
    <property type="component" value="Unassembled WGS sequence"/>
</dbReference>
<name>A0A9D1KEN7_9BACT</name>
<sequence length="233" mass="25315">MPVILNIETSTDVCSVALTCDGQVVFNKENHESMSHASSLGGYVQGALSVAKSHHFAIDAVAVSRGPGSYTGLRIGVSEAKGLCFGLDVPLIAVDTLAVMTCAVMFKKDIDEDALLCPMIDARRMEVYSAVYDRALNQVKPVSAEIIDENSYADILTRKPVVFFGNGAGKCRDVITGDNVHYIDGICPLAADMLALSEMAFRNSRFENVAYFEPFYLKEFVATKPKNKVLSNE</sequence>
<evidence type="ECO:0000313" key="3">
    <source>
        <dbReference type="Proteomes" id="UP000886722"/>
    </source>
</evidence>
<feature type="domain" description="Gcp-like" evidence="1">
    <location>
        <begin position="34"/>
        <end position="151"/>
    </location>
</feature>
<dbReference type="EMBL" id="DVKT01000047">
    <property type="protein sequence ID" value="HIT39627.1"/>
    <property type="molecule type" value="Genomic_DNA"/>
</dbReference>
<accession>A0A9D1KEN7</accession>
<dbReference type="GO" id="GO:0005829">
    <property type="term" value="C:cytosol"/>
    <property type="evidence" value="ECO:0007669"/>
    <property type="project" value="TreeGrafter"/>
</dbReference>
<dbReference type="PANTHER" id="PTHR11735:SF11">
    <property type="entry name" value="TRNA THREONYLCARBAMOYLADENOSINE BIOSYNTHESIS PROTEIN TSAB"/>
    <property type="match status" value="1"/>
</dbReference>
<dbReference type="InterPro" id="IPR000905">
    <property type="entry name" value="Gcp-like_dom"/>
</dbReference>
<dbReference type="InterPro" id="IPR022496">
    <property type="entry name" value="T6A_TsaB"/>
</dbReference>